<reference evidence="1 2" key="1">
    <citation type="submission" date="2017-02" db="EMBL/GenBank/DDBJ databases">
        <authorList>
            <person name="Peterson S.W."/>
        </authorList>
    </citation>
    <scope>NUCLEOTIDE SEQUENCE [LARGE SCALE GENOMIC DNA]</scope>
    <source>
        <strain evidence="1 2">B Ar 00.02</strain>
    </source>
</reference>
<protein>
    <submittedName>
        <fullName evidence="1">Uncharacterized protein</fullName>
    </submittedName>
</protein>
<evidence type="ECO:0000313" key="1">
    <source>
        <dbReference type="EMBL" id="SJM56235.1"/>
    </source>
</evidence>
<keyword evidence="2" id="KW-1185">Reference proteome</keyword>
<organism evidence="1 2">
    <name type="scientific">Arthrobacter rhombi</name>
    <dbReference type="NCBI Taxonomy" id="71253"/>
    <lineage>
        <taxon>Bacteria</taxon>
        <taxon>Bacillati</taxon>
        <taxon>Actinomycetota</taxon>
        <taxon>Actinomycetes</taxon>
        <taxon>Micrococcales</taxon>
        <taxon>Micrococcaceae</taxon>
        <taxon>Arthrobacter</taxon>
    </lineage>
</organism>
<name>A0A1R4FJW6_9MICC</name>
<dbReference type="EMBL" id="FUHW01000020">
    <property type="protein sequence ID" value="SJM56235.1"/>
    <property type="molecule type" value="Genomic_DNA"/>
</dbReference>
<accession>A0A1R4FJW6</accession>
<proteinExistence type="predicted"/>
<dbReference type="AlphaFoldDB" id="A0A1R4FJW6"/>
<evidence type="ECO:0000313" key="2">
    <source>
        <dbReference type="Proteomes" id="UP000195913"/>
    </source>
</evidence>
<sequence length="62" mass="6413">MNFALAGAVVAVVVWVWSPGVQESSLATPFIPLAIGAVSMAFSGGRFWPEAADPEGISQQHG</sequence>
<dbReference type="Proteomes" id="UP000195913">
    <property type="component" value="Unassembled WGS sequence"/>
</dbReference>
<gene>
    <name evidence="1" type="ORF">FM101_04335</name>
</gene>